<reference evidence="1" key="1">
    <citation type="submission" date="2023-07" db="EMBL/GenBank/DDBJ databases">
        <authorList>
            <person name="Peng Z."/>
        </authorList>
    </citation>
    <scope>NUCLEOTIDE SEQUENCE</scope>
    <source>
        <strain evidence="1">KP219</strain>
    </source>
</reference>
<accession>A0AAW8AR63</accession>
<evidence type="ECO:0000313" key="1">
    <source>
        <dbReference type="EMBL" id="MDP0971957.1"/>
    </source>
</evidence>
<dbReference type="SUPFAM" id="SSF56281">
    <property type="entry name" value="Metallo-hydrolase/oxidoreductase"/>
    <property type="match status" value="1"/>
</dbReference>
<dbReference type="Proteomes" id="UP001244490">
    <property type="component" value="Unassembled WGS sequence"/>
</dbReference>
<organism evidence="1 2">
    <name type="scientific">Klebsiella pneumoniae</name>
    <dbReference type="NCBI Taxonomy" id="573"/>
    <lineage>
        <taxon>Bacteria</taxon>
        <taxon>Pseudomonadati</taxon>
        <taxon>Pseudomonadota</taxon>
        <taxon>Gammaproteobacteria</taxon>
        <taxon>Enterobacterales</taxon>
        <taxon>Enterobacteriaceae</taxon>
        <taxon>Klebsiella/Raoultella group</taxon>
        <taxon>Klebsiella</taxon>
        <taxon>Klebsiella pneumoniae complex</taxon>
    </lineage>
</organism>
<dbReference type="EMBL" id="JAUUIA010001466">
    <property type="protein sequence ID" value="MDP0971957.1"/>
    <property type="molecule type" value="Genomic_DNA"/>
</dbReference>
<gene>
    <name evidence="1" type="ORF">Q6294_34045</name>
</gene>
<dbReference type="AlphaFoldDB" id="A0AAW8AR63"/>
<name>A0AAW8AR63_KLEPN</name>
<comment type="caution">
    <text evidence="1">The sequence shown here is derived from an EMBL/GenBank/DDBJ whole genome shotgun (WGS) entry which is preliminary data.</text>
</comment>
<sequence>MTSPLRLAPFFDEATHTVTYLVWDANTGEAAAIDPVLDYAHASGQAHTGSADAVLAAAQAQGLRLRWILETHA</sequence>
<dbReference type="InterPro" id="IPR036866">
    <property type="entry name" value="RibonucZ/Hydroxyglut_hydro"/>
</dbReference>
<evidence type="ECO:0000313" key="2">
    <source>
        <dbReference type="Proteomes" id="UP001244490"/>
    </source>
</evidence>
<feature type="non-terminal residue" evidence="1">
    <location>
        <position position="73"/>
    </location>
</feature>
<protein>
    <submittedName>
        <fullName evidence="1">MBL fold metallo-hydrolase</fullName>
    </submittedName>
</protein>
<dbReference type="Gene3D" id="3.60.15.10">
    <property type="entry name" value="Ribonuclease Z/Hydroxyacylglutathione hydrolase-like"/>
    <property type="match status" value="1"/>
</dbReference>
<proteinExistence type="predicted"/>